<accession>A0A9P7AK30</accession>
<comment type="caution">
    <text evidence="2">The sequence shown here is derived from an EMBL/GenBank/DDBJ whole genome shotgun (WGS) entry which is preliminary data.</text>
</comment>
<dbReference type="EMBL" id="JABBWE010000045">
    <property type="protein sequence ID" value="KAG1791059.1"/>
    <property type="molecule type" value="Genomic_DNA"/>
</dbReference>
<evidence type="ECO:0000313" key="2">
    <source>
        <dbReference type="EMBL" id="KAG1791059.1"/>
    </source>
</evidence>
<gene>
    <name evidence="2" type="ORF">HD556DRAFT_1241177</name>
</gene>
<dbReference type="Proteomes" id="UP000719766">
    <property type="component" value="Unassembled WGS sequence"/>
</dbReference>
<name>A0A9P7AK30_9AGAM</name>
<dbReference type="GeneID" id="64591939"/>
<dbReference type="OrthoDB" id="3267034at2759"/>
<proteinExistence type="predicted"/>
<organism evidence="2 3">
    <name type="scientific">Suillus plorans</name>
    <dbReference type="NCBI Taxonomy" id="116603"/>
    <lineage>
        <taxon>Eukaryota</taxon>
        <taxon>Fungi</taxon>
        <taxon>Dikarya</taxon>
        <taxon>Basidiomycota</taxon>
        <taxon>Agaricomycotina</taxon>
        <taxon>Agaricomycetes</taxon>
        <taxon>Agaricomycetidae</taxon>
        <taxon>Boletales</taxon>
        <taxon>Suillineae</taxon>
        <taxon>Suillaceae</taxon>
        <taxon>Suillus</taxon>
    </lineage>
</organism>
<feature type="non-terminal residue" evidence="2">
    <location>
        <position position="1"/>
    </location>
</feature>
<dbReference type="Pfam" id="PF20149">
    <property type="entry name" value="DUF6532"/>
    <property type="match status" value="1"/>
</dbReference>
<evidence type="ECO:0000259" key="1">
    <source>
        <dbReference type="Pfam" id="PF20149"/>
    </source>
</evidence>
<keyword evidence="3" id="KW-1185">Reference proteome</keyword>
<reference evidence="2" key="1">
    <citation type="journal article" date="2020" name="New Phytol.">
        <title>Comparative genomics reveals dynamic genome evolution in host specialist ectomycorrhizal fungi.</title>
        <authorList>
            <person name="Lofgren L.A."/>
            <person name="Nguyen N.H."/>
            <person name="Vilgalys R."/>
            <person name="Ruytinx J."/>
            <person name="Liao H.L."/>
            <person name="Branco S."/>
            <person name="Kuo A."/>
            <person name="LaButti K."/>
            <person name="Lipzen A."/>
            <person name="Andreopoulos W."/>
            <person name="Pangilinan J."/>
            <person name="Riley R."/>
            <person name="Hundley H."/>
            <person name="Na H."/>
            <person name="Barry K."/>
            <person name="Grigoriev I.V."/>
            <person name="Stajich J.E."/>
            <person name="Kennedy P.G."/>
        </authorList>
    </citation>
    <scope>NUCLEOTIDE SEQUENCE</scope>
    <source>
        <strain evidence="2">S12</strain>
    </source>
</reference>
<dbReference type="InterPro" id="IPR045341">
    <property type="entry name" value="DUF6532"/>
</dbReference>
<dbReference type="AlphaFoldDB" id="A0A9P7AK30"/>
<feature type="domain" description="DUF6532" evidence="1">
    <location>
        <begin position="5"/>
        <end position="74"/>
    </location>
</feature>
<sequence length="96" mass="11031">QKGANLIWYQNKRDEGIMFDKYFSPFPIPALALLYTAVKCCIDEWADGERTDISFSGGEYKEVYDKHVANLKKFDARTKEHGILNAILKEINNTGR</sequence>
<evidence type="ECO:0000313" key="3">
    <source>
        <dbReference type="Proteomes" id="UP000719766"/>
    </source>
</evidence>
<dbReference type="RefSeq" id="XP_041157969.1">
    <property type="nucleotide sequence ID" value="XM_041298175.1"/>
</dbReference>
<protein>
    <recommendedName>
        <fullName evidence="1">DUF6532 domain-containing protein</fullName>
    </recommendedName>
</protein>